<feature type="repeat" description="RCC1" evidence="1">
    <location>
        <begin position="321"/>
        <end position="381"/>
    </location>
</feature>
<organism evidence="2 3">
    <name type="scientific">Pyronema omphalodes (strain CBS 100304)</name>
    <name type="common">Pyronema confluens</name>
    <dbReference type="NCBI Taxonomy" id="1076935"/>
    <lineage>
        <taxon>Eukaryota</taxon>
        <taxon>Fungi</taxon>
        <taxon>Dikarya</taxon>
        <taxon>Ascomycota</taxon>
        <taxon>Pezizomycotina</taxon>
        <taxon>Pezizomycetes</taxon>
        <taxon>Pezizales</taxon>
        <taxon>Pyronemataceae</taxon>
        <taxon>Pyronema</taxon>
    </lineage>
</organism>
<dbReference type="OrthoDB" id="10256179at2759"/>
<dbReference type="PROSITE" id="PS50012">
    <property type="entry name" value="RCC1_3"/>
    <property type="match status" value="1"/>
</dbReference>
<dbReference type="GO" id="GO:0034551">
    <property type="term" value="P:mitochondrial respiratory chain complex III assembly"/>
    <property type="evidence" value="ECO:0007669"/>
    <property type="project" value="TreeGrafter"/>
</dbReference>
<dbReference type="Pfam" id="PF13540">
    <property type="entry name" value="RCC1_2"/>
    <property type="match status" value="1"/>
</dbReference>
<dbReference type="SUPFAM" id="SSF50985">
    <property type="entry name" value="RCC1/BLIP-II"/>
    <property type="match status" value="1"/>
</dbReference>
<dbReference type="Proteomes" id="UP000018144">
    <property type="component" value="Unassembled WGS sequence"/>
</dbReference>
<keyword evidence="3" id="KW-1185">Reference proteome</keyword>
<dbReference type="Pfam" id="PF00415">
    <property type="entry name" value="RCC1"/>
    <property type="match status" value="1"/>
</dbReference>
<dbReference type="PROSITE" id="PS00626">
    <property type="entry name" value="RCC1_2"/>
    <property type="match status" value="2"/>
</dbReference>
<dbReference type="AlphaFoldDB" id="U4LB84"/>
<evidence type="ECO:0000313" key="2">
    <source>
        <dbReference type="EMBL" id="CCX16457.1"/>
    </source>
</evidence>
<dbReference type="EMBL" id="HF936418">
    <property type="protein sequence ID" value="CCX16457.1"/>
    <property type="molecule type" value="Genomic_DNA"/>
</dbReference>
<dbReference type="Gene3D" id="2.130.10.30">
    <property type="entry name" value="Regulator of chromosome condensation 1/beta-lactamase-inhibitor protein II"/>
    <property type="match status" value="1"/>
</dbReference>
<dbReference type="PANTHER" id="PTHR47563">
    <property type="entry name" value="PROTEIN FMP25, MITOCHONDRIAL"/>
    <property type="match status" value="1"/>
</dbReference>
<dbReference type="InterPro" id="IPR009091">
    <property type="entry name" value="RCC1/BLIP-II"/>
</dbReference>
<sequence length="585" mass="62697">MFRPTSNAIRTFSRSFGCPQLANARRRLHAQAEKIPGSNDQKFAVAAAAGLAGLTAYQFVGRESDIHADAIPIAAETRKQRISAQNIQVQSSLENPGVYVWGDNSGKVIAPDSKEKVIKTPRRLAFFDGQLLRDLQVSKEAGVAVDENGDILQWGNGYSPGIKLPEKTLKGKNIATVRLTKDKVIALSKDGTLYSIAISKKHQEEGHKPTSSGWIPGTSSASDISFRILKPESLGYTEKISSIATGQDHLLVLTSAGRLFSSAASYSYPSRGQMGIQGLTYASRPVGKPIDHLQEITSLSPHKITSISAGDYHSVALTSTGEVFTFGDNVHGQLGFEYNPESNTVDVPTPLLFNHLYGKTEKATITAIAAGGMNSYFIADVVNSGGRETCDVLACGTGIHGNLGNGRWTHIQGSPTKIKALSGLVEYNETTNKLQPIKVRCMTVGTNHCAGVMANHSNITGTGSSISDVKYGNDVLWWGNNEFYQLGTGKRNNCNVPVYIQPLDGVPAELKGEGFTGSSSRGAVEARQSGIIGGHNREDSGRTMTDHDQVHRFQVAPEGKVKGGNKASQTVVCGRGNTAVYMKKC</sequence>
<dbReference type="PRINTS" id="PR00633">
    <property type="entry name" value="RCCNDNSATION"/>
</dbReference>
<dbReference type="OMA" id="YDQPHEI"/>
<evidence type="ECO:0000313" key="3">
    <source>
        <dbReference type="Proteomes" id="UP000018144"/>
    </source>
</evidence>
<dbReference type="eggNOG" id="KOG1426">
    <property type="taxonomic scope" value="Eukaryota"/>
</dbReference>
<accession>U4LB84</accession>
<reference evidence="2 3" key="1">
    <citation type="journal article" date="2013" name="PLoS Genet.">
        <title>The genome and development-dependent transcriptomes of Pyronema confluens: a window into fungal evolution.</title>
        <authorList>
            <person name="Traeger S."/>
            <person name="Altegoer F."/>
            <person name="Freitag M."/>
            <person name="Gabaldon T."/>
            <person name="Kempken F."/>
            <person name="Kumar A."/>
            <person name="Marcet-Houben M."/>
            <person name="Poggeler S."/>
            <person name="Stajich J.E."/>
            <person name="Nowrousian M."/>
        </authorList>
    </citation>
    <scope>NUCLEOTIDE SEQUENCE [LARGE SCALE GENOMIC DNA]</scope>
    <source>
        <strain evidence="3">CBS 100304</strain>
        <tissue evidence="2">Vegetative mycelium</tissue>
    </source>
</reference>
<dbReference type="InterPro" id="IPR000408">
    <property type="entry name" value="Reg_chr_condens"/>
</dbReference>
<dbReference type="InterPro" id="IPR053245">
    <property type="entry name" value="MitoProcess-Associated"/>
</dbReference>
<evidence type="ECO:0000256" key="1">
    <source>
        <dbReference type="PROSITE-ProRule" id="PRU00235"/>
    </source>
</evidence>
<proteinExistence type="predicted"/>
<name>U4LB84_PYROM</name>
<dbReference type="STRING" id="1076935.U4LB84"/>
<dbReference type="GO" id="GO:0005743">
    <property type="term" value="C:mitochondrial inner membrane"/>
    <property type="evidence" value="ECO:0007669"/>
    <property type="project" value="TreeGrafter"/>
</dbReference>
<dbReference type="PANTHER" id="PTHR47563:SF1">
    <property type="entry name" value="PROTEIN FMP25, MITOCHONDRIAL"/>
    <property type="match status" value="1"/>
</dbReference>
<protein>
    <submittedName>
        <fullName evidence="2">Similar to Guanine nucleotide exchange factor SRM1 acc. no. P21827</fullName>
    </submittedName>
</protein>
<gene>
    <name evidence="2" type="ORF">PCON_03100</name>
</gene>